<dbReference type="Pfam" id="PF00440">
    <property type="entry name" value="TetR_N"/>
    <property type="match status" value="1"/>
</dbReference>
<name>A0A0R2E2S7_9LACO</name>
<dbReference type="SUPFAM" id="SSF46689">
    <property type="entry name" value="Homeodomain-like"/>
    <property type="match status" value="1"/>
</dbReference>
<protein>
    <submittedName>
        <fullName evidence="4">Transcriptional regulator</fullName>
    </submittedName>
</protein>
<dbReference type="Gene3D" id="1.10.357.10">
    <property type="entry name" value="Tetracycline Repressor, domain 2"/>
    <property type="match status" value="1"/>
</dbReference>
<comment type="caution">
    <text evidence="4">The sequence shown here is derived from an EMBL/GenBank/DDBJ whole genome shotgun (WGS) entry which is preliminary data.</text>
</comment>
<dbReference type="InterPro" id="IPR009057">
    <property type="entry name" value="Homeodomain-like_sf"/>
</dbReference>
<gene>
    <name evidence="4" type="ORF">FD00_GL002355</name>
</gene>
<keyword evidence="5" id="KW-1185">Reference proteome</keyword>
<keyword evidence="1 2" id="KW-0238">DNA-binding</keyword>
<sequence>MTHCHMTSRHKKEEVIMPKDTFFNLALPKKARLFAAISHEFSTKSFDDSAISEIIESAGIPRGSFYQYFDDKLDCYLYFVGQIQKERNELYLTILKKTDGDLFEASKQFFASNIMDVLEGSHSKFYQTMIEAHDFRLQKSLGHGNIHQLTQELYEQTNLSLLRIKSFEEFSDLVSLMLSIFFKSVGNYFHLQRKKEDSISVIAVQEKCLKMLSWLQYGVTKIN</sequence>
<dbReference type="PATRIC" id="fig|1046596.6.peg.2476"/>
<evidence type="ECO:0000313" key="4">
    <source>
        <dbReference type="EMBL" id="KRN10606.1"/>
    </source>
</evidence>
<feature type="domain" description="HTH tetR-type" evidence="3">
    <location>
        <begin position="27"/>
        <end position="87"/>
    </location>
</feature>
<dbReference type="GO" id="GO:0003677">
    <property type="term" value="F:DNA binding"/>
    <property type="evidence" value="ECO:0007669"/>
    <property type="project" value="UniProtKB-UniRule"/>
</dbReference>
<dbReference type="PROSITE" id="PS50977">
    <property type="entry name" value="HTH_TETR_2"/>
    <property type="match status" value="1"/>
</dbReference>
<evidence type="ECO:0000313" key="5">
    <source>
        <dbReference type="Proteomes" id="UP000050898"/>
    </source>
</evidence>
<proteinExistence type="predicted"/>
<organism evidence="4 5">
    <name type="scientific">Liquorilactobacillus mali KCTC 3596 = DSM 20444</name>
    <dbReference type="NCBI Taxonomy" id="1046596"/>
    <lineage>
        <taxon>Bacteria</taxon>
        <taxon>Bacillati</taxon>
        <taxon>Bacillota</taxon>
        <taxon>Bacilli</taxon>
        <taxon>Lactobacillales</taxon>
        <taxon>Lactobacillaceae</taxon>
        <taxon>Liquorilactobacillus</taxon>
    </lineage>
</organism>
<dbReference type="AlphaFoldDB" id="A0A0R2E2S7"/>
<dbReference type="EMBL" id="AYYH01000008">
    <property type="protein sequence ID" value="KRN10606.1"/>
    <property type="molecule type" value="Genomic_DNA"/>
</dbReference>
<evidence type="ECO:0000256" key="2">
    <source>
        <dbReference type="PROSITE-ProRule" id="PRU00335"/>
    </source>
</evidence>
<reference evidence="4 5" key="1">
    <citation type="journal article" date="2015" name="Genome Announc.">
        <title>Expanding the biotechnology potential of lactobacilli through comparative genomics of 213 strains and associated genera.</title>
        <authorList>
            <person name="Sun Z."/>
            <person name="Harris H.M."/>
            <person name="McCann A."/>
            <person name="Guo C."/>
            <person name="Argimon S."/>
            <person name="Zhang W."/>
            <person name="Yang X."/>
            <person name="Jeffery I.B."/>
            <person name="Cooney J.C."/>
            <person name="Kagawa T.F."/>
            <person name="Liu W."/>
            <person name="Song Y."/>
            <person name="Salvetti E."/>
            <person name="Wrobel A."/>
            <person name="Rasinkangas P."/>
            <person name="Parkhill J."/>
            <person name="Rea M.C."/>
            <person name="O'Sullivan O."/>
            <person name="Ritari J."/>
            <person name="Douillard F.P."/>
            <person name="Paul Ross R."/>
            <person name="Yang R."/>
            <person name="Briner A.E."/>
            <person name="Felis G.E."/>
            <person name="de Vos W.M."/>
            <person name="Barrangou R."/>
            <person name="Klaenhammer T.R."/>
            <person name="Caufield P.W."/>
            <person name="Cui Y."/>
            <person name="Zhang H."/>
            <person name="O'Toole P.W."/>
        </authorList>
    </citation>
    <scope>NUCLEOTIDE SEQUENCE [LARGE SCALE GENOMIC DNA]</scope>
    <source>
        <strain evidence="4 5">DSM 20444</strain>
    </source>
</reference>
<evidence type="ECO:0000256" key="1">
    <source>
        <dbReference type="ARBA" id="ARBA00023125"/>
    </source>
</evidence>
<accession>A0A0R2E2S7</accession>
<dbReference type="InterPro" id="IPR001647">
    <property type="entry name" value="HTH_TetR"/>
</dbReference>
<dbReference type="Proteomes" id="UP000050898">
    <property type="component" value="Unassembled WGS sequence"/>
</dbReference>
<dbReference type="Pfam" id="PF17924">
    <property type="entry name" value="TetR_C_19"/>
    <property type="match status" value="1"/>
</dbReference>
<feature type="DNA-binding region" description="H-T-H motif" evidence="2">
    <location>
        <begin position="50"/>
        <end position="69"/>
    </location>
</feature>
<evidence type="ECO:0000259" key="3">
    <source>
        <dbReference type="PROSITE" id="PS50977"/>
    </source>
</evidence>